<reference evidence="8" key="1">
    <citation type="journal article" date="2013" name="Nat. Genet.">
        <title>The Capsella rubella genome and the genomic consequences of rapid mating system evolution.</title>
        <authorList>
            <person name="Slotte T."/>
            <person name="Hazzouri K.M."/>
            <person name="Agren J.A."/>
            <person name="Koenig D."/>
            <person name="Maumus F."/>
            <person name="Guo Y.L."/>
            <person name="Steige K."/>
            <person name="Platts A.E."/>
            <person name="Escobar J.S."/>
            <person name="Newman L.K."/>
            <person name="Wang W."/>
            <person name="Mandakova T."/>
            <person name="Vello E."/>
            <person name="Smith L.M."/>
            <person name="Henz S.R."/>
            <person name="Steffen J."/>
            <person name="Takuno S."/>
            <person name="Brandvain Y."/>
            <person name="Coop G."/>
            <person name="Andolfatto P."/>
            <person name="Hu T.T."/>
            <person name="Blanchette M."/>
            <person name="Clark R.M."/>
            <person name="Quesneville H."/>
            <person name="Nordborg M."/>
            <person name="Gaut B.S."/>
            <person name="Lysak M.A."/>
            <person name="Jenkins J."/>
            <person name="Grimwood J."/>
            <person name="Chapman J."/>
            <person name="Prochnik S."/>
            <person name="Shu S."/>
            <person name="Rokhsar D."/>
            <person name="Schmutz J."/>
            <person name="Weigel D."/>
            <person name="Wright S.I."/>
        </authorList>
    </citation>
    <scope>NUCLEOTIDE SEQUENCE [LARGE SCALE GENOMIC DNA]</scope>
    <source>
        <strain evidence="8">cv. Monte Gargano</strain>
    </source>
</reference>
<dbReference type="Pfam" id="PF03754">
    <property type="entry name" value="At2g31720-like"/>
    <property type="match status" value="1"/>
</dbReference>
<evidence type="ECO:0008006" key="9">
    <source>
        <dbReference type="Google" id="ProtNLM"/>
    </source>
</evidence>
<evidence type="ECO:0000256" key="3">
    <source>
        <dbReference type="ARBA" id="ARBA00023125"/>
    </source>
</evidence>
<name>R0FZV2_9BRAS</name>
<dbReference type="Proteomes" id="UP000029121">
    <property type="component" value="Unassembled WGS sequence"/>
</dbReference>
<keyword evidence="8" id="KW-1185">Reference proteome</keyword>
<evidence type="ECO:0000313" key="7">
    <source>
        <dbReference type="EMBL" id="EOA28662.1"/>
    </source>
</evidence>
<evidence type="ECO:0000256" key="4">
    <source>
        <dbReference type="ARBA" id="ARBA00023163"/>
    </source>
</evidence>
<feature type="compositionally biased region" description="Basic and acidic residues" evidence="6">
    <location>
        <begin position="75"/>
        <end position="90"/>
    </location>
</feature>
<dbReference type="GO" id="GO:0003677">
    <property type="term" value="F:DNA binding"/>
    <property type="evidence" value="ECO:0007669"/>
    <property type="project" value="UniProtKB-KW"/>
</dbReference>
<evidence type="ECO:0000256" key="1">
    <source>
        <dbReference type="ARBA" id="ARBA00004123"/>
    </source>
</evidence>
<dbReference type="KEGG" id="crb:17889545"/>
<dbReference type="STRING" id="81985.R0FZV2"/>
<dbReference type="GO" id="GO:0005634">
    <property type="term" value="C:nucleus"/>
    <property type="evidence" value="ECO:0007669"/>
    <property type="project" value="UniProtKB-SubCell"/>
</dbReference>
<dbReference type="Gene3D" id="2.40.330.10">
    <property type="entry name" value="DNA-binding pseudobarrel domain"/>
    <property type="match status" value="1"/>
</dbReference>
<dbReference type="AlphaFoldDB" id="R0FZV2"/>
<organism evidence="7 8">
    <name type="scientific">Capsella rubella</name>
    <dbReference type="NCBI Taxonomy" id="81985"/>
    <lineage>
        <taxon>Eukaryota</taxon>
        <taxon>Viridiplantae</taxon>
        <taxon>Streptophyta</taxon>
        <taxon>Embryophyta</taxon>
        <taxon>Tracheophyta</taxon>
        <taxon>Spermatophyta</taxon>
        <taxon>Magnoliopsida</taxon>
        <taxon>eudicotyledons</taxon>
        <taxon>Gunneridae</taxon>
        <taxon>Pentapetalae</taxon>
        <taxon>rosids</taxon>
        <taxon>malvids</taxon>
        <taxon>Brassicales</taxon>
        <taxon>Brassicaceae</taxon>
        <taxon>Camelineae</taxon>
        <taxon>Capsella</taxon>
    </lineage>
</organism>
<dbReference type="SUPFAM" id="SSF101936">
    <property type="entry name" value="DNA-binding pseudobarrel domain"/>
    <property type="match status" value="1"/>
</dbReference>
<dbReference type="PANTHER" id="PTHR31541:SF25">
    <property type="entry name" value="GAMMA-GLIADIN B"/>
    <property type="match status" value="1"/>
</dbReference>
<proteinExistence type="predicted"/>
<dbReference type="InterPro" id="IPR005508">
    <property type="entry name" value="At2g31720-like"/>
</dbReference>
<evidence type="ECO:0000256" key="5">
    <source>
        <dbReference type="ARBA" id="ARBA00023242"/>
    </source>
</evidence>
<evidence type="ECO:0000256" key="6">
    <source>
        <dbReference type="SAM" id="MobiDB-lite"/>
    </source>
</evidence>
<protein>
    <recommendedName>
        <fullName evidence="9">B3 domain-containing protein</fullName>
    </recommendedName>
</protein>
<keyword evidence="3" id="KW-0238">DNA-binding</keyword>
<gene>
    <name evidence="7" type="ORF">CARUB_v10024885mg</name>
</gene>
<dbReference type="EMBL" id="KB870808">
    <property type="protein sequence ID" value="EOA28662.1"/>
    <property type="molecule type" value="Genomic_DNA"/>
</dbReference>
<dbReference type="PANTHER" id="PTHR31541">
    <property type="entry name" value="B3 DOMAIN PLANT PROTEIN-RELATED"/>
    <property type="match status" value="1"/>
</dbReference>
<sequence length="300" mass="35604">MLSVRKHYCLCLNSKPTLREYRRLQLSIRKDAEKRDSLRRNKSSTTITTRSSTVVEYYSMLEDEDLEDHNLAPPMERESKKTKQSKKDAMKRTSLPYISSAITTRITTIMESLLKEEDLKEYNLPPCMEKQTKKETGNKKDATLKIRETTPEWLRMLMREKKDGDEEDDSKKIIVKELTETDVNDNNNRLSIPITDVVELDFLRPAEELILEEDLKRFRNKIGVNSILLVVSFDRKEIKEYKMSLKLWPMTGRFLYNLITRWKQVVRDCRLRREHKVSLWSFHSKDQLCFVLVPFPAKYD</sequence>
<keyword evidence="5" id="KW-0539">Nucleus</keyword>
<dbReference type="OrthoDB" id="1935604at2759"/>
<keyword evidence="4" id="KW-0804">Transcription</keyword>
<feature type="region of interest" description="Disordered" evidence="6">
    <location>
        <begin position="65"/>
        <end position="90"/>
    </location>
</feature>
<dbReference type="InterPro" id="IPR015300">
    <property type="entry name" value="DNA-bd_pseudobarrel_sf"/>
</dbReference>
<comment type="subcellular location">
    <subcellularLocation>
        <location evidence="1">Nucleus</location>
    </subcellularLocation>
</comment>
<accession>R0FZV2</accession>
<evidence type="ECO:0000256" key="2">
    <source>
        <dbReference type="ARBA" id="ARBA00023015"/>
    </source>
</evidence>
<keyword evidence="2" id="KW-0805">Transcription regulation</keyword>
<evidence type="ECO:0000313" key="8">
    <source>
        <dbReference type="Proteomes" id="UP000029121"/>
    </source>
</evidence>